<name>A0A3S4TE57_9BACT</name>
<organism evidence="1 2">
    <name type="scientific">Segatella oris</name>
    <dbReference type="NCBI Taxonomy" id="28135"/>
    <lineage>
        <taxon>Bacteria</taxon>
        <taxon>Pseudomonadati</taxon>
        <taxon>Bacteroidota</taxon>
        <taxon>Bacteroidia</taxon>
        <taxon>Bacteroidales</taxon>
        <taxon>Prevotellaceae</taxon>
        <taxon>Segatella</taxon>
    </lineage>
</organism>
<gene>
    <name evidence="1" type="ORF">NCTC13071_00981</name>
</gene>
<sequence length="73" mass="7969">MDLHGFTLTNEAIKFRANNDWKISWGGTVNSLTTDNGDNIAVTAGTYNIKLYAWADGKGKCELTPVAPSKHNN</sequence>
<dbReference type="KEGG" id="poc:NCTC13071_00981"/>
<proteinExistence type="predicted"/>
<evidence type="ECO:0000313" key="2">
    <source>
        <dbReference type="Proteomes" id="UP000274578"/>
    </source>
</evidence>
<accession>A0A3S4TE57</accession>
<dbReference type="RefSeq" id="WP_051078666.1">
    <property type="nucleotide sequence ID" value="NZ_LR134384.1"/>
</dbReference>
<protein>
    <submittedName>
        <fullName evidence="1">Uncharacterized protein</fullName>
    </submittedName>
</protein>
<dbReference type="Proteomes" id="UP000274578">
    <property type="component" value="Chromosome 1"/>
</dbReference>
<dbReference type="GeneID" id="85013538"/>
<dbReference type="EMBL" id="LR134384">
    <property type="protein sequence ID" value="VEH14995.1"/>
    <property type="molecule type" value="Genomic_DNA"/>
</dbReference>
<reference evidence="1 2" key="1">
    <citation type="submission" date="2018-12" db="EMBL/GenBank/DDBJ databases">
        <authorList>
            <consortium name="Pathogen Informatics"/>
        </authorList>
    </citation>
    <scope>NUCLEOTIDE SEQUENCE [LARGE SCALE GENOMIC DNA]</scope>
    <source>
        <strain evidence="1 2">NCTC13071</strain>
    </source>
</reference>
<dbReference type="AlphaFoldDB" id="A0A3S4TE57"/>
<evidence type="ECO:0000313" key="1">
    <source>
        <dbReference type="EMBL" id="VEH14995.1"/>
    </source>
</evidence>
<dbReference type="Gene3D" id="2.60.40.3620">
    <property type="match status" value="1"/>
</dbReference>